<sequence length="260" mass="28765">MIIDGSAYYLMSNDDANSDIGRYQWAGNICPVDFSIGRAESVLSWSAEKLLARMDILKLASGYQGSDHPSADLRPVGLGIFKGDGCNWVKPFLLHSHFSADSSWELWTDHILQVSGTILKGAEIFDTVRAFRQTVVFSDEAFMAMLESFLPQTNTFVVTNSEIGFSLKELSAITGLPILGNLYEERRRARKSGVAVREVVAFCLPTSLTAEESSESTTQEARAKNPDSKKISTMRENLKVFFASTDAIHSDHALRRDLAV</sequence>
<dbReference type="Proteomes" id="UP001234297">
    <property type="component" value="Chromosome 5"/>
</dbReference>
<evidence type="ECO:0000313" key="1">
    <source>
        <dbReference type="EMBL" id="KAJ8639998.1"/>
    </source>
</evidence>
<accession>A0ACC2M2W3</accession>
<dbReference type="EMBL" id="CM056813">
    <property type="protein sequence ID" value="KAJ8639998.1"/>
    <property type="molecule type" value="Genomic_DNA"/>
</dbReference>
<name>A0ACC2M2W3_PERAE</name>
<keyword evidence="2" id="KW-1185">Reference proteome</keyword>
<protein>
    <submittedName>
        <fullName evidence="1">Uncharacterized protein</fullName>
    </submittedName>
</protein>
<proteinExistence type="predicted"/>
<gene>
    <name evidence="1" type="ORF">MRB53_016692</name>
</gene>
<organism evidence="1 2">
    <name type="scientific">Persea americana</name>
    <name type="common">Avocado</name>
    <dbReference type="NCBI Taxonomy" id="3435"/>
    <lineage>
        <taxon>Eukaryota</taxon>
        <taxon>Viridiplantae</taxon>
        <taxon>Streptophyta</taxon>
        <taxon>Embryophyta</taxon>
        <taxon>Tracheophyta</taxon>
        <taxon>Spermatophyta</taxon>
        <taxon>Magnoliopsida</taxon>
        <taxon>Magnoliidae</taxon>
        <taxon>Laurales</taxon>
        <taxon>Lauraceae</taxon>
        <taxon>Persea</taxon>
    </lineage>
</organism>
<reference evidence="1 2" key="1">
    <citation type="journal article" date="2022" name="Hortic Res">
        <title>A haplotype resolved chromosomal level avocado genome allows analysis of novel avocado genes.</title>
        <authorList>
            <person name="Nath O."/>
            <person name="Fletcher S.J."/>
            <person name="Hayward A."/>
            <person name="Shaw L.M."/>
            <person name="Masouleh A.K."/>
            <person name="Furtado A."/>
            <person name="Henry R.J."/>
            <person name="Mitter N."/>
        </authorList>
    </citation>
    <scope>NUCLEOTIDE SEQUENCE [LARGE SCALE GENOMIC DNA]</scope>
    <source>
        <strain evidence="2">cv. Hass</strain>
    </source>
</reference>
<evidence type="ECO:0000313" key="2">
    <source>
        <dbReference type="Proteomes" id="UP001234297"/>
    </source>
</evidence>
<comment type="caution">
    <text evidence="1">The sequence shown here is derived from an EMBL/GenBank/DDBJ whole genome shotgun (WGS) entry which is preliminary data.</text>
</comment>